<dbReference type="GO" id="GO:0070006">
    <property type="term" value="F:metalloaminopeptidase activity"/>
    <property type="evidence" value="ECO:0007669"/>
    <property type="project" value="InterPro"/>
</dbReference>
<dbReference type="HAMAP" id="MF_01974">
    <property type="entry name" value="MetAP_1"/>
    <property type="match status" value="1"/>
</dbReference>
<evidence type="ECO:0000256" key="1">
    <source>
        <dbReference type="ARBA" id="ARBA00022438"/>
    </source>
</evidence>
<dbReference type="AlphaFoldDB" id="A0A0W8G6A1"/>
<evidence type="ECO:0000256" key="4">
    <source>
        <dbReference type="ARBA" id="ARBA00022801"/>
    </source>
</evidence>
<evidence type="ECO:0000259" key="5">
    <source>
        <dbReference type="Pfam" id="PF00557"/>
    </source>
</evidence>
<dbReference type="Gene3D" id="3.90.230.10">
    <property type="entry name" value="Creatinase/methionine aminopeptidase superfamily"/>
    <property type="match status" value="1"/>
</dbReference>
<keyword evidence="2" id="KW-0645">Protease</keyword>
<keyword evidence="1 6" id="KW-0031">Aminopeptidase</keyword>
<dbReference type="PANTHER" id="PTHR43330">
    <property type="entry name" value="METHIONINE AMINOPEPTIDASE"/>
    <property type="match status" value="1"/>
</dbReference>
<dbReference type="CDD" id="cd01086">
    <property type="entry name" value="MetAP1"/>
    <property type="match status" value="1"/>
</dbReference>
<dbReference type="InterPro" id="IPR001714">
    <property type="entry name" value="Pept_M24_MAP"/>
</dbReference>
<evidence type="ECO:0000313" key="6">
    <source>
        <dbReference type="EMBL" id="KUG28677.1"/>
    </source>
</evidence>
<name>A0A0W8G6A1_9ZZZZ</name>
<organism evidence="6">
    <name type="scientific">hydrocarbon metagenome</name>
    <dbReference type="NCBI Taxonomy" id="938273"/>
    <lineage>
        <taxon>unclassified sequences</taxon>
        <taxon>metagenomes</taxon>
        <taxon>ecological metagenomes</taxon>
    </lineage>
</organism>
<protein>
    <submittedName>
        <fullName evidence="6">Methionine aminopeptidase</fullName>
        <ecNumber evidence="6">3.4.11.18</ecNumber>
    </submittedName>
</protein>
<gene>
    <name evidence="6" type="ORF">ASZ90_001460</name>
</gene>
<dbReference type="EC" id="3.4.11.18" evidence="6"/>
<dbReference type="InterPro" id="IPR002467">
    <property type="entry name" value="Pept_M24A_MAP1"/>
</dbReference>
<dbReference type="InterPro" id="IPR000994">
    <property type="entry name" value="Pept_M24"/>
</dbReference>
<keyword evidence="3" id="KW-0479">Metal-binding</keyword>
<dbReference type="EMBL" id="LNQE01000194">
    <property type="protein sequence ID" value="KUG28677.1"/>
    <property type="molecule type" value="Genomic_DNA"/>
</dbReference>
<dbReference type="GO" id="GO:0004239">
    <property type="term" value="F:initiator methionyl aminopeptidase activity"/>
    <property type="evidence" value="ECO:0007669"/>
    <property type="project" value="UniProtKB-EC"/>
</dbReference>
<reference evidence="6" key="1">
    <citation type="journal article" date="2015" name="Proc. Natl. Acad. Sci. U.S.A.">
        <title>Networks of energetic and metabolic interactions define dynamics in microbial communities.</title>
        <authorList>
            <person name="Embree M."/>
            <person name="Liu J.K."/>
            <person name="Al-Bassam M.M."/>
            <person name="Zengler K."/>
        </authorList>
    </citation>
    <scope>NUCLEOTIDE SEQUENCE</scope>
</reference>
<dbReference type="InterPro" id="IPR036005">
    <property type="entry name" value="Creatinase/aminopeptidase-like"/>
</dbReference>
<dbReference type="PROSITE" id="PS00680">
    <property type="entry name" value="MAP_1"/>
    <property type="match status" value="1"/>
</dbReference>
<dbReference type="SUPFAM" id="SSF55920">
    <property type="entry name" value="Creatinase/aminopeptidase"/>
    <property type="match status" value="1"/>
</dbReference>
<dbReference type="GO" id="GO:0005829">
    <property type="term" value="C:cytosol"/>
    <property type="evidence" value="ECO:0007669"/>
    <property type="project" value="TreeGrafter"/>
</dbReference>
<dbReference type="GO" id="GO:0006508">
    <property type="term" value="P:proteolysis"/>
    <property type="evidence" value="ECO:0007669"/>
    <property type="project" value="UniProtKB-KW"/>
</dbReference>
<proteinExistence type="inferred from homology"/>
<evidence type="ECO:0000256" key="3">
    <source>
        <dbReference type="ARBA" id="ARBA00022723"/>
    </source>
</evidence>
<dbReference type="Pfam" id="PF00557">
    <property type="entry name" value="Peptidase_M24"/>
    <property type="match status" value="1"/>
</dbReference>
<dbReference type="GO" id="GO:0046872">
    <property type="term" value="F:metal ion binding"/>
    <property type="evidence" value="ECO:0007669"/>
    <property type="project" value="UniProtKB-KW"/>
</dbReference>
<evidence type="ECO:0000256" key="2">
    <source>
        <dbReference type="ARBA" id="ARBA00022670"/>
    </source>
</evidence>
<accession>A0A0W8G6A1</accession>
<dbReference type="PRINTS" id="PR00599">
    <property type="entry name" value="MAPEPTIDASE"/>
</dbReference>
<feature type="domain" description="Peptidase M24" evidence="5">
    <location>
        <begin position="17"/>
        <end position="245"/>
    </location>
</feature>
<keyword evidence="4 6" id="KW-0378">Hydrolase</keyword>
<sequence length="255" mass="27976">MKKFRGIYLKNDNEIGLLREAGHIVATILEELRLHVAPGVRTMEFEELALAMCERHKVKPAFKGYLGYPYALCCSVNEEVVHGFPSQRVLVEGDLVSFDMGVVYKGFYGDSALTVPVGNIDERAGILLDVTRESLFRGIDQAVAGNDLYDISRAVQKYVEGRGFSVVRRFVGHGIGKQLHEKPEVPNFAPAGANRVSLQPGMVLAIEPMVTAGGPEVEVLSDKWTAVTKDRSLAAHFEHTVAVTKNGPVILSVRD</sequence>
<dbReference type="NCBIfam" id="TIGR00500">
    <property type="entry name" value="met_pdase_I"/>
    <property type="match status" value="1"/>
</dbReference>
<dbReference type="PANTHER" id="PTHR43330:SF27">
    <property type="entry name" value="METHIONINE AMINOPEPTIDASE"/>
    <property type="match status" value="1"/>
</dbReference>
<comment type="caution">
    <text evidence="6">The sequence shown here is derived from an EMBL/GenBank/DDBJ whole genome shotgun (WGS) entry which is preliminary data.</text>
</comment>